<comment type="caution">
    <text evidence="8">The sequence shown here is derived from an EMBL/GenBank/DDBJ whole genome shotgun (WGS) entry which is preliminary data.</text>
</comment>
<dbReference type="SMART" id="SM00353">
    <property type="entry name" value="HLH"/>
    <property type="match status" value="1"/>
</dbReference>
<evidence type="ECO:0000256" key="3">
    <source>
        <dbReference type="ARBA" id="ARBA00023125"/>
    </source>
</evidence>
<evidence type="ECO:0000313" key="8">
    <source>
        <dbReference type="EMBL" id="KAF3430581.1"/>
    </source>
</evidence>
<dbReference type="InterPro" id="IPR011598">
    <property type="entry name" value="bHLH_dom"/>
</dbReference>
<dbReference type="InterPro" id="IPR050370">
    <property type="entry name" value="HES_HEY"/>
</dbReference>
<dbReference type="SUPFAM" id="SSF158457">
    <property type="entry name" value="Orange domain-like"/>
    <property type="match status" value="1"/>
</dbReference>
<comment type="subcellular location">
    <subcellularLocation>
        <location evidence="1">Nucleus</location>
    </subcellularLocation>
</comment>
<keyword evidence="4" id="KW-0804">Transcription</keyword>
<protein>
    <recommendedName>
        <fullName evidence="10">Enhancer of split mgamma protein</fullName>
    </recommendedName>
</protein>
<evidence type="ECO:0008006" key="10">
    <source>
        <dbReference type="Google" id="ProtNLM"/>
    </source>
</evidence>
<evidence type="ECO:0000256" key="2">
    <source>
        <dbReference type="ARBA" id="ARBA00023015"/>
    </source>
</evidence>
<dbReference type="PROSITE" id="PS50888">
    <property type="entry name" value="BHLH"/>
    <property type="match status" value="1"/>
</dbReference>
<name>A0A833SF56_9HYME</name>
<evidence type="ECO:0000313" key="9">
    <source>
        <dbReference type="Proteomes" id="UP000655588"/>
    </source>
</evidence>
<dbReference type="Proteomes" id="UP000655588">
    <property type="component" value="Unassembled WGS sequence"/>
</dbReference>
<dbReference type="EMBL" id="WNWW01000037">
    <property type="protein sequence ID" value="KAF3430581.1"/>
    <property type="molecule type" value="Genomic_DNA"/>
</dbReference>
<evidence type="ECO:0000256" key="5">
    <source>
        <dbReference type="ARBA" id="ARBA00023242"/>
    </source>
</evidence>
<evidence type="ECO:0000256" key="4">
    <source>
        <dbReference type="ARBA" id="ARBA00023163"/>
    </source>
</evidence>
<feature type="domain" description="BHLH" evidence="6">
    <location>
        <begin position="169"/>
        <end position="226"/>
    </location>
</feature>
<organism evidence="8 9">
    <name type="scientific">Frieseomelitta varia</name>
    <dbReference type="NCBI Taxonomy" id="561572"/>
    <lineage>
        <taxon>Eukaryota</taxon>
        <taxon>Metazoa</taxon>
        <taxon>Ecdysozoa</taxon>
        <taxon>Arthropoda</taxon>
        <taxon>Hexapoda</taxon>
        <taxon>Insecta</taxon>
        <taxon>Pterygota</taxon>
        <taxon>Neoptera</taxon>
        <taxon>Endopterygota</taxon>
        <taxon>Hymenoptera</taxon>
        <taxon>Apocrita</taxon>
        <taxon>Aculeata</taxon>
        <taxon>Apoidea</taxon>
        <taxon>Anthophila</taxon>
        <taxon>Apidae</taxon>
        <taxon>Frieseomelitta</taxon>
    </lineage>
</organism>
<dbReference type="CDD" id="cd19741">
    <property type="entry name" value="bHLH-O_ESMB_like"/>
    <property type="match status" value="1"/>
</dbReference>
<accession>A0A833SF56</accession>
<dbReference type="Pfam" id="PF00010">
    <property type="entry name" value="HLH"/>
    <property type="match status" value="1"/>
</dbReference>
<reference evidence="8" key="1">
    <citation type="submission" date="2019-11" db="EMBL/GenBank/DDBJ databases">
        <title>The nuclear and mitochondrial genomes of Frieseomelitta varia - a highly eusocial stingless bee (Meliponini) with a permanently sterile worker caste.</title>
        <authorList>
            <person name="Freitas F.C.P."/>
            <person name="Lourenco A.P."/>
            <person name="Nunes F.M.F."/>
            <person name="Paschoal A.R."/>
            <person name="Abreu F.C.P."/>
            <person name="Barbin F.O."/>
            <person name="Bataglia L."/>
            <person name="Cardoso-Junior C.A.M."/>
            <person name="Cervoni M.S."/>
            <person name="Silva S.R."/>
            <person name="Dalarmi F."/>
            <person name="Del Lama M.A."/>
            <person name="Depintor T.S."/>
            <person name="Ferreira K.M."/>
            <person name="Goria P.S."/>
            <person name="Jaskot M.C."/>
            <person name="Lago D.C."/>
            <person name="Luna-Lucena D."/>
            <person name="Moda L.M."/>
            <person name="Nascimento L."/>
            <person name="Pedrino M."/>
            <person name="Rabico F.O."/>
            <person name="Sanches F.C."/>
            <person name="Santos D.E."/>
            <person name="Santos C.G."/>
            <person name="Vieira J."/>
            <person name="Lopes T.F."/>
            <person name="Barchuk A.R."/>
            <person name="Hartfelder K."/>
            <person name="Simoes Z.L.P."/>
            <person name="Bitondi M.M.G."/>
            <person name="Pinheiro D.G."/>
        </authorList>
    </citation>
    <scope>NUCLEOTIDE SEQUENCE</scope>
    <source>
        <strain evidence="8">USP_RPSP 00005682</strain>
        <tissue evidence="8">Whole individual</tissue>
    </source>
</reference>
<dbReference type="InterPro" id="IPR036638">
    <property type="entry name" value="HLH_DNA-bd_sf"/>
</dbReference>
<keyword evidence="2" id="KW-0805">Transcription regulation</keyword>
<dbReference type="GO" id="GO:1990837">
    <property type="term" value="F:sequence-specific double-stranded DNA binding"/>
    <property type="evidence" value="ECO:0007669"/>
    <property type="project" value="UniProtKB-ARBA"/>
</dbReference>
<dbReference type="AlphaFoldDB" id="A0A833SF56"/>
<evidence type="ECO:0000259" key="7">
    <source>
        <dbReference type="PROSITE" id="PS51054"/>
    </source>
</evidence>
<gene>
    <name evidence="8" type="ORF">E2986_12459</name>
</gene>
<proteinExistence type="predicted"/>
<dbReference type="PANTHER" id="PTHR10985">
    <property type="entry name" value="BASIC HELIX-LOOP-HELIX TRANSCRIPTION FACTOR, HES-RELATED"/>
    <property type="match status" value="1"/>
</dbReference>
<dbReference type="GO" id="GO:0006355">
    <property type="term" value="P:regulation of DNA-templated transcription"/>
    <property type="evidence" value="ECO:0007669"/>
    <property type="project" value="InterPro"/>
</dbReference>
<dbReference type="Gene3D" id="4.10.280.10">
    <property type="entry name" value="Helix-loop-helix DNA-binding domain"/>
    <property type="match status" value="1"/>
</dbReference>
<dbReference type="PROSITE" id="PS51054">
    <property type="entry name" value="ORANGE"/>
    <property type="match status" value="1"/>
</dbReference>
<dbReference type="SUPFAM" id="SSF47459">
    <property type="entry name" value="HLH, helix-loop-helix DNA-binding domain"/>
    <property type="match status" value="1"/>
</dbReference>
<dbReference type="FunFam" id="4.10.280.10:FF:000009">
    <property type="entry name" value="Transcription factor HES-1"/>
    <property type="match status" value="1"/>
</dbReference>
<dbReference type="GO" id="GO:0046983">
    <property type="term" value="F:protein dimerization activity"/>
    <property type="evidence" value="ECO:0007669"/>
    <property type="project" value="InterPro"/>
</dbReference>
<dbReference type="GO" id="GO:0005634">
    <property type="term" value="C:nucleus"/>
    <property type="evidence" value="ECO:0007669"/>
    <property type="project" value="UniProtKB-SubCell"/>
</dbReference>
<keyword evidence="9" id="KW-1185">Reference proteome</keyword>
<evidence type="ECO:0000256" key="1">
    <source>
        <dbReference type="ARBA" id="ARBA00004123"/>
    </source>
</evidence>
<dbReference type="InterPro" id="IPR003650">
    <property type="entry name" value="Orange_dom"/>
</dbReference>
<feature type="domain" description="Orange" evidence="7">
    <location>
        <begin position="250"/>
        <end position="280"/>
    </location>
</feature>
<evidence type="ECO:0000259" key="6">
    <source>
        <dbReference type="PROSITE" id="PS50888"/>
    </source>
</evidence>
<sequence length="415" mass="47531">MKKLYTSVQNSSSKLKIIDEYQGSKLTNNMNIIFNQFTQKHQQLSRHCSFQYFICEYTRNFYPVIYRWKEDELWSVNQLLIVSARDKNLTKPNHDIFAHCSVKSSAKDTTMAMIEPRVPRSKQVPRVSRRWLPVEVRRVRASIEFRRDTAARAMMSYEYPHPVSKTYRYKKITKPLLERKRRARINKCLDELKNLMIDALEAQGEDISKLEKADILELTVRHLQRLQGSRSSGLSGTITKNEEASAESRWLSGFGHCAAEAYRFLSAVPGEGAERLARHLAAGLQKSRRTNSTLKTNVLTQTLASLDLTADILASSTAKSATENAQVTSSKQNAVTYRGITRETTAFANPPKSNSTLTSTVEDNEKLDTRYANDTEEEVKVEQVAKKVKIEVKVEDDEEIDVERVDEADPMWRPW</sequence>
<keyword evidence="3" id="KW-0238">DNA-binding</keyword>
<keyword evidence="5" id="KW-0539">Nucleus</keyword>